<feature type="binding site" evidence="7">
    <location>
        <position position="135"/>
    </location>
    <ligand>
        <name>Zn(2+)</name>
        <dbReference type="ChEBI" id="CHEBI:29105"/>
        <label>1</label>
    </ligand>
</feature>
<dbReference type="InterPro" id="IPR001279">
    <property type="entry name" value="Metallo-B-lactamas"/>
</dbReference>
<dbReference type="RefSeq" id="WP_074868835.1">
    <property type="nucleotide sequence ID" value="NZ_FOAS01000011.1"/>
</dbReference>
<evidence type="ECO:0000256" key="7">
    <source>
        <dbReference type="HAMAP-Rule" id="MF_01374"/>
    </source>
</evidence>
<evidence type="ECO:0000256" key="4">
    <source>
        <dbReference type="ARBA" id="ARBA00022723"/>
    </source>
</evidence>
<organism evidence="9 10">
    <name type="scientific">Atopomonas hussainii</name>
    <dbReference type="NCBI Taxonomy" id="1429083"/>
    <lineage>
        <taxon>Bacteria</taxon>
        <taxon>Pseudomonadati</taxon>
        <taxon>Pseudomonadota</taxon>
        <taxon>Gammaproteobacteria</taxon>
        <taxon>Pseudomonadales</taxon>
        <taxon>Pseudomonadaceae</taxon>
        <taxon>Atopomonas</taxon>
    </lineage>
</organism>
<dbReference type="InterPro" id="IPR017782">
    <property type="entry name" value="Hydroxyacylglutathione_Hdrlase"/>
</dbReference>
<dbReference type="AlphaFoldDB" id="A0A1H7PPX9"/>
<comment type="similarity">
    <text evidence="3 7">Belongs to the metallo-beta-lactamase superfamily. Glyoxalase II family.</text>
</comment>
<dbReference type="InterPro" id="IPR050110">
    <property type="entry name" value="Glyoxalase_II_hydrolase"/>
</dbReference>
<dbReference type="PANTHER" id="PTHR43705">
    <property type="entry name" value="HYDROXYACYLGLUTATHIONE HYDROLASE"/>
    <property type="match status" value="1"/>
</dbReference>
<dbReference type="GO" id="GO:0046872">
    <property type="term" value="F:metal ion binding"/>
    <property type="evidence" value="ECO:0007669"/>
    <property type="project" value="UniProtKB-KW"/>
</dbReference>
<dbReference type="Pfam" id="PF16123">
    <property type="entry name" value="HAGH_C"/>
    <property type="match status" value="1"/>
</dbReference>
<sequence>MYQLIALPSFTDNYIWLLEHTPTATCLVVDPGTAEPVKAWLSQHPKVQLTNILITHHHPDHIGGISELKQLTGAQVYGPSSEKIPARDIALHGGEQLTPLHGLTCQVLAVPGHTLGHIAYLISDGAQAPWLFCGDSLFSGGCGRLFEGTPEQMHHSLTQLSALPDNTLVCCAHEYTASNLRFAAAVEPDNPALAQRIVEVQRLRAANLPTLPSTIALERATNPFLRSDSAQIRKKIDEWQASKNQPKSSNHNAFALLRQWKNEF</sequence>
<evidence type="ECO:0000313" key="10">
    <source>
        <dbReference type="Proteomes" id="UP000185766"/>
    </source>
</evidence>
<keyword evidence="6 7" id="KW-0862">Zinc</keyword>
<gene>
    <name evidence="7" type="primary">gloB</name>
    <name evidence="9" type="ORF">SAMN05216214_111100</name>
</gene>
<dbReference type="UniPathway" id="UPA00619">
    <property type="reaction ID" value="UER00676"/>
</dbReference>
<dbReference type="HAMAP" id="MF_01374">
    <property type="entry name" value="Glyoxalase_2"/>
    <property type="match status" value="1"/>
</dbReference>
<keyword evidence="4 7" id="KW-0479">Metal-binding</keyword>
<feature type="binding site" evidence="7">
    <location>
        <position position="135"/>
    </location>
    <ligand>
        <name>Zn(2+)</name>
        <dbReference type="ChEBI" id="CHEBI:29105"/>
        <label>2</label>
    </ligand>
</feature>
<dbReference type="Pfam" id="PF00753">
    <property type="entry name" value="Lactamase_B"/>
    <property type="match status" value="1"/>
</dbReference>
<evidence type="ECO:0000256" key="6">
    <source>
        <dbReference type="ARBA" id="ARBA00022833"/>
    </source>
</evidence>
<dbReference type="InterPro" id="IPR032282">
    <property type="entry name" value="HAGH_C"/>
</dbReference>
<evidence type="ECO:0000256" key="2">
    <source>
        <dbReference type="ARBA" id="ARBA00004963"/>
    </source>
</evidence>
<proteinExistence type="inferred from homology"/>
<feature type="binding site" evidence="7">
    <location>
        <position position="58"/>
    </location>
    <ligand>
        <name>Zn(2+)</name>
        <dbReference type="ChEBI" id="CHEBI:29105"/>
        <label>1</label>
    </ligand>
</feature>
<dbReference type="NCBIfam" id="TIGR03413">
    <property type="entry name" value="GSH_gloB"/>
    <property type="match status" value="1"/>
</dbReference>
<accession>A0A1H7PPX9</accession>
<feature type="domain" description="Metallo-beta-lactamase" evidence="8">
    <location>
        <begin position="12"/>
        <end position="173"/>
    </location>
</feature>
<evidence type="ECO:0000313" key="9">
    <source>
        <dbReference type="EMBL" id="SEL37911.1"/>
    </source>
</evidence>
<dbReference type="EC" id="3.1.2.6" evidence="7"/>
<dbReference type="CDD" id="cd07723">
    <property type="entry name" value="hydroxyacylglutathione_hydrolase_MBL-fold"/>
    <property type="match status" value="1"/>
</dbReference>
<comment type="subunit">
    <text evidence="7">Monomer.</text>
</comment>
<name>A0A1H7PPX9_9GAMM</name>
<comment type="cofactor">
    <cofactor evidence="7">
        <name>Zn(2+)</name>
        <dbReference type="ChEBI" id="CHEBI:29105"/>
    </cofactor>
    <text evidence="7">Binds 2 Zn(2+) ions per subunit.</text>
</comment>
<comment type="catalytic activity">
    <reaction evidence="1 7">
        <text>an S-(2-hydroxyacyl)glutathione + H2O = a 2-hydroxy carboxylate + glutathione + H(+)</text>
        <dbReference type="Rhea" id="RHEA:21864"/>
        <dbReference type="ChEBI" id="CHEBI:15377"/>
        <dbReference type="ChEBI" id="CHEBI:15378"/>
        <dbReference type="ChEBI" id="CHEBI:57925"/>
        <dbReference type="ChEBI" id="CHEBI:58896"/>
        <dbReference type="ChEBI" id="CHEBI:71261"/>
        <dbReference type="EC" id="3.1.2.6"/>
    </reaction>
</comment>
<dbReference type="EMBL" id="FOAS01000011">
    <property type="protein sequence ID" value="SEL37911.1"/>
    <property type="molecule type" value="Genomic_DNA"/>
</dbReference>
<dbReference type="GO" id="GO:0019243">
    <property type="term" value="P:methylglyoxal catabolic process to D-lactate via S-lactoyl-glutathione"/>
    <property type="evidence" value="ECO:0007669"/>
    <property type="project" value="UniProtKB-UniRule"/>
</dbReference>
<feature type="binding site" evidence="7">
    <location>
        <position position="56"/>
    </location>
    <ligand>
        <name>Zn(2+)</name>
        <dbReference type="ChEBI" id="CHEBI:29105"/>
        <label>1</label>
    </ligand>
</feature>
<feature type="binding site" evidence="7">
    <location>
        <position position="60"/>
    </location>
    <ligand>
        <name>Zn(2+)</name>
        <dbReference type="ChEBI" id="CHEBI:29105"/>
        <label>2</label>
    </ligand>
</feature>
<protein>
    <recommendedName>
        <fullName evidence="7">Hydroxyacylglutathione hydrolase</fullName>
        <ecNumber evidence="7">3.1.2.6</ecNumber>
    </recommendedName>
    <alternativeName>
        <fullName evidence="7">Glyoxalase II</fullName>
        <shortName evidence="7">Glx II</shortName>
    </alternativeName>
</protein>
<comment type="function">
    <text evidence="7">Thiolesterase that catalyzes the hydrolysis of S-D-lactoyl-glutathione to form glutathione and D-lactic acid.</text>
</comment>
<evidence type="ECO:0000256" key="3">
    <source>
        <dbReference type="ARBA" id="ARBA00006759"/>
    </source>
</evidence>
<feature type="binding site" evidence="7">
    <location>
        <position position="113"/>
    </location>
    <ligand>
        <name>Zn(2+)</name>
        <dbReference type="ChEBI" id="CHEBI:29105"/>
        <label>1</label>
    </ligand>
</feature>
<feature type="binding site" evidence="7">
    <location>
        <position position="173"/>
    </location>
    <ligand>
        <name>Zn(2+)</name>
        <dbReference type="ChEBI" id="CHEBI:29105"/>
        <label>2</label>
    </ligand>
</feature>
<dbReference type="InterPro" id="IPR035680">
    <property type="entry name" value="Clx_II_MBL"/>
</dbReference>
<comment type="pathway">
    <text evidence="2 7">Secondary metabolite metabolism; methylglyoxal degradation; (R)-lactate from methylglyoxal: step 2/2.</text>
</comment>
<dbReference type="PIRSF" id="PIRSF005457">
    <property type="entry name" value="Glx"/>
    <property type="match status" value="1"/>
</dbReference>
<keyword evidence="10" id="KW-1185">Reference proteome</keyword>
<feature type="binding site" evidence="7">
    <location>
        <position position="61"/>
    </location>
    <ligand>
        <name>Zn(2+)</name>
        <dbReference type="ChEBI" id="CHEBI:29105"/>
        <label>2</label>
    </ligand>
</feature>
<dbReference type="InterPro" id="IPR036866">
    <property type="entry name" value="RibonucZ/Hydroxyglut_hydro"/>
</dbReference>
<reference evidence="9 10" key="1">
    <citation type="submission" date="2016-10" db="EMBL/GenBank/DDBJ databases">
        <authorList>
            <person name="de Groot N.N."/>
        </authorList>
    </citation>
    <scope>NUCLEOTIDE SEQUENCE [LARGE SCALE GENOMIC DNA]</scope>
    <source>
        <strain evidence="9 10">JCM 19513</strain>
    </source>
</reference>
<dbReference type="SMART" id="SM00849">
    <property type="entry name" value="Lactamase_B"/>
    <property type="match status" value="1"/>
</dbReference>
<dbReference type="Proteomes" id="UP000185766">
    <property type="component" value="Unassembled WGS sequence"/>
</dbReference>
<evidence type="ECO:0000256" key="1">
    <source>
        <dbReference type="ARBA" id="ARBA00001623"/>
    </source>
</evidence>
<keyword evidence="5 7" id="KW-0378">Hydrolase</keyword>
<dbReference type="STRING" id="1429083.GCA_001885685_02108"/>
<evidence type="ECO:0000256" key="5">
    <source>
        <dbReference type="ARBA" id="ARBA00022801"/>
    </source>
</evidence>
<dbReference type="SUPFAM" id="SSF56281">
    <property type="entry name" value="Metallo-hydrolase/oxidoreductase"/>
    <property type="match status" value="1"/>
</dbReference>
<dbReference type="Gene3D" id="3.60.15.10">
    <property type="entry name" value="Ribonuclease Z/Hydroxyacylglutathione hydrolase-like"/>
    <property type="match status" value="1"/>
</dbReference>
<evidence type="ECO:0000259" key="8">
    <source>
        <dbReference type="SMART" id="SM00849"/>
    </source>
</evidence>
<dbReference type="GO" id="GO:0004416">
    <property type="term" value="F:hydroxyacylglutathione hydrolase activity"/>
    <property type="evidence" value="ECO:0007669"/>
    <property type="project" value="UniProtKB-UniRule"/>
</dbReference>
<dbReference type="PANTHER" id="PTHR43705:SF1">
    <property type="entry name" value="HYDROXYACYLGLUTATHIONE HYDROLASE GLOB"/>
    <property type="match status" value="1"/>
</dbReference>